<comment type="caution">
    <text evidence="2">The sequence shown here is derived from an EMBL/GenBank/DDBJ whole genome shotgun (WGS) entry which is preliminary data.</text>
</comment>
<evidence type="ECO:0000313" key="2">
    <source>
        <dbReference type="EMBL" id="MBN8660898.1"/>
    </source>
</evidence>
<feature type="transmembrane region" description="Helical" evidence="1">
    <location>
        <begin position="38"/>
        <end position="57"/>
    </location>
</feature>
<dbReference type="Proteomes" id="UP000664277">
    <property type="component" value="Unassembled WGS sequence"/>
</dbReference>
<name>A0A8J7TND2_9BACT</name>
<protein>
    <recommendedName>
        <fullName evidence="4">Rod shape-determining protein MreD</fullName>
    </recommendedName>
</protein>
<evidence type="ECO:0008006" key="4">
    <source>
        <dbReference type="Google" id="ProtNLM"/>
    </source>
</evidence>
<keyword evidence="1" id="KW-0472">Membrane</keyword>
<proteinExistence type="predicted"/>
<keyword evidence="1" id="KW-0812">Transmembrane</keyword>
<keyword evidence="1" id="KW-1133">Transmembrane helix</keyword>
<gene>
    <name evidence="2" type="ORF">J0M35_11065</name>
</gene>
<organism evidence="2 3">
    <name type="scientific">Candidatus Obscuribacter phosphatis</name>
    <dbReference type="NCBI Taxonomy" id="1906157"/>
    <lineage>
        <taxon>Bacteria</taxon>
        <taxon>Bacillati</taxon>
        <taxon>Candidatus Melainabacteria</taxon>
        <taxon>Candidatus Obscuribacterales</taxon>
        <taxon>Candidatus Obscuribacteraceae</taxon>
        <taxon>Candidatus Obscuribacter</taxon>
    </lineage>
</organism>
<evidence type="ECO:0000313" key="3">
    <source>
        <dbReference type="Proteomes" id="UP000664277"/>
    </source>
</evidence>
<feature type="transmembrane region" description="Helical" evidence="1">
    <location>
        <begin position="12"/>
        <end position="32"/>
    </location>
</feature>
<sequence length="198" mass="22199">MYLVSNRTRRRLSEVVVAIFVVYLAWIIQLALLSQFRFVDICANLPMAMTIVWGLTFGSRMEKATNDELRVSSLSAVFIRQLLSGSPSGLLIGAFFAALAASVMPVYPVCYPLIGWIAGYFSLRNFNQAAFLCIPLTVLLNFLAEMIMALQLNLAGRPDVFSHLVQISFPEAFLSGIIAPVLFIPMRGWFQYSLYLDR</sequence>
<dbReference type="AlphaFoldDB" id="A0A8J7TND2"/>
<accession>A0A8J7TND2</accession>
<reference evidence="2" key="1">
    <citation type="submission" date="2021-02" db="EMBL/GenBank/DDBJ databases">
        <title>Genome-Resolved Metagenomics of a Microbial Community Performing Photosynthetic Biological Nutrient Removal.</title>
        <authorList>
            <person name="Mcdaniel E.A."/>
        </authorList>
    </citation>
    <scope>NUCLEOTIDE SEQUENCE</scope>
    <source>
        <strain evidence="2">UWPOB_OBS1</strain>
    </source>
</reference>
<feature type="transmembrane region" description="Helical" evidence="1">
    <location>
        <begin position="130"/>
        <end position="152"/>
    </location>
</feature>
<feature type="transmembrane region" description="Helical" evidence="1">
    <location>
        <begin position="172"/>
        <end position="190"/>
    </location>
</feature>
<feature type="transmembrane region" description="Helical" evidence="1">
    <location>
        <begin position="78"/>
        <end position="100"/>
    </location>
</feature>
<evidence type="ECO:0000256" key="1">
    <source>
        <dbReference type="SAM" id="Phobius"/>
    </source>
</evidence>
<dbReference type="EMBL" id="JAFLCK010000014">
    <property type="protein sequence ID" value="MBN8660898.1"/>
    <property type="molecule type" value="Genomic_DNA"/>
</dbReference>
<feature type="transmembrane region" description="Helical" evidence="1">
    <location>
        <begin position="106"/>
        <end position="123"/>
    </location>
</feature>